<reference evidence="2 3" key="1">
    <citation type="submission" date="2016-08" db="EMBL/GenBank/DDBJ databases">
        <authorList>
            <person name="Seilhamer J.J."/>
        </authorList>
    </citation>
    <scope>NUCLEOTIDE SEQUENCE [LARGE SCALE GENOMIC DNA]</scope>
    <source>
        <strain evidence="2 3">DX4</strain>
    </source>
</reference>
<keyword evidence="1" id="KW-1133">Transmembrane helix</keyword>
<feature type="transmembrane region" description="Helical" evidence="1">
    <location>
        <begin position="6"/>
        <end position="25"/>
    </location>
</feature>
<name>A0A1D7QNC5_9SPHI</name>
<feature type="transmembrane region" description="Helical" evidence="1">
    <location>
        <begin position="85"/>
        <end position="105"/>
    </location>
</feature>
<dbReference type="KEGG" id="psty:BFS30_25215"/>
<evidence type="ECO:0000313" key="3">
    <source>
        <dbReference type="Proteomes" id="UP000094313"/>
    </source>
</evidence>
<sequence>MKQLMPFIIVIVFFIIIGIFIITLYKYRLKRRIIDSGPLDEIGLKFLKQLSGVNELLKWGIILMSAGIGFVVLEFIPYHAEESPLPYGVEMIFIAGGFLVYHLMIRDQKDK</sequence>
<dbReference type="EMBL" id="CP017141">
    <property type="protein sequence ID" value="AOM80170.1"/>
    <property type="molecule type" value="Genomic_DNA"/>
</dbReference>
<dbReference type="OrthoDB" id="673668at2"/>
<accession>A0A1D7QNC5</accession>
<feature type="transmembrane region" description="Helical" evidence="1">
    <location>
        <begin position="56"/>
        <end position="79"/>
    </location>
</feature>
<dbReference type="RefSeq" id="WP_069381832.1">
    <property type="nucleotide sequence ID" value="NZ_CP017141.1"/>
</dbReference>
<keyword evidence="1" id="KW-0472">Membrane</keyword>
<keyword evidence="1" id="KW-0812">Transmembrane</keyword>
<dbReference type="Proteomes" id="UP000094313">
    <property type="component" value="Chromosome"/>
</dbReference>
<keyword evidence="3" id="KW-1185">Reference proteome</keyword>
<dbReference type="AlphaFoldDB" id="A0A1D7QNC5"/>
<proteinExistence type="predicted"/>
<evidence type="ECO:0000313" key="2">
    <source>
        <dbReference type="EMBL" id="AOM80170.1"/>
    </source>
</evidence>
<organism evidence="2 3">
    <name type="scientific">Pedobacter steynii</name>
    <dbReference type="NCBI Taxonomy" id="430522"/>
    <lineage>
        <taxon>Bacteria</taxon>
        <taxon>Pseudomonadati</taxon>
        <taxon>Bacteroidota</taxon>
        <taxon>Sphingobacteriia</taxon>
        <taxon>Sphingobacteriales</taxon>
        <taxon>Sphingobacteriaceae</taxon>
        <taxon>Pedobacter</taxon>
    </lineage>
</organism>
<evidence type="ECO:0000256" key="1">
    <source>
        <dbReference type="SAM" id="Phobius"/>
    </source>
</evidence>
<protein>
    <submittedName>
        <fullName evidence="2">Uncharacterized protein</fullName>
    </submittedName>
</protein>
<gene>
    <name evidence="2" type="ORF">BFS30_25215</name>
</gene>